<feature type="region of interest" description="Disordered" evidence="1">
    <location>
        <begin position="365"/>
        <end position="437"/>
    </location>
</feature>
<feature type="compositionally biased region" description="Low complexity" evidence="1">
    <location>
        <begin position="267"/>
        <end position="277"/>
    </location>
</feature>
<sequence length="638" mass="70313">MIRLPATTIILGRSDLLDYEKRQQARGSYEKSVGETDKLNERLTRFTIRSQSGLIDLSKGTTPQISVQEHRELHKEGRVAESWRPNMLVAPAVEGPEAIDGYKTVPPPEESTYPQEDLPRASFQSEEPSFVSTALEHSPEKANHESSRPVSPSKHDFYYGGFIDIESPSLTDNAPQTPIDASTPQQLQLPNSSRLRTRLHLPRSPLYLSQNASSSPERRPTSGLTPRIASRVATHNTPGIIFAQPPRRPPRTDARTSTRTFRHQTNSFSFDSSERSSAAYEQERTVSDSTDGRARDAGSSNLREDLRGSSLQSSRAGSAESYSNSGNPELRGEDRSAIIKVDDEDEDTNRNVRFSSFELHLPPPFSTVSRSVSRADSLPHSPTRGYIASNPPTSPTSPSITPVRSAIVGGLPNHLSSPAAGEHDPLDSSPPSGSRFNPVAFVSRAISTYRTRSPFSRQASPRPVSQSASPTPRQDLSHQNSTNLEPITPSRIGYQVYNDTVSPELQPQTPAHLPESRHQSRYHPSYTAPVTRAAARRTQNVDSVDGEGLQQSLPRQRQVPLYTPLRGGRSASPIGLVQGGFQGLYGGRENGDEEQSWVEGVRFNNAESRLWGSRDAQNEGGSLRQTPEPDEWRVGRRN</sequence>
<proteinExistence type="predicted"/>
<feature type="compositionally biased region" description="Basic and acidic residues" evidence="1">
    <location>
        <begin position="281"/>
        <end position="307"/>
    </location>
</feature>
<dbReference type="AlphaFoldDB" id="A0A8H7TFI8"/>
<evidence type="ECO:0000256" key="1">
    <source>
        <dbReference type="SAM" id="MobiDB-lite"/>
    </source>
</evidence>
<reference evidence="2" key="1">
    <citation type="submission" date="2021-02" db="EMBL/GenBank/DDBJ databases">
        <title>Genome sequence Cadophora malorum strain M34.</title>
        <authorList>
            <person name="Stefanovic E."/>
            <person name="Vu D."/>
            <person name="Scully C."/>
            <person name="Dijksterhuis J."/>
            <person name="Roader J."/>
            <person name="Houbraken J."/>
        </authorList>
    </citation>
    <scope>NUCLEOTIDE SEQUENCE</scope>
    <source>
        <strain evidence="2">M34</strain>
    </source>
</reference>
<evidence type="ECO:0000313" key="2">
    <source>
        <dbReference type="EMBL" id="KAG4418546.1"/>
    </source>
</evidence>
<gene>
    <name evidence="2" type="ORF">IFR04_008349</name>
</gene>
<dbReference type="EMBL" id="JAFJYH010000126">
    <property type="protein sequence ID" value="KAG4418546.1"/>
    <property type="molecule type" value="Genomic_DNA"/>
</dbReference>
<feature type="region of interest" description="Disordered" evidence="1">
    <location>
        <begin position="168"/>
        <end position="334"/>
    </location>
</feature>
<feature type="region of interest" description="Disordered" evidence="1">
    <location>
        <begin position="502"/>
        <end position="523"/>
    </location>
</feature>
<evidence type="ECO:0000313" key="3">
    <source>
        <dbReference type="Proteomes" id="UP000664132"/>
    </source>
</evidence>
<comment type="caution">
    <text evidence="2">The sequence shown here is derived from an EMBL/GenBank/DDBJ whole genome shotgun (WGS) entry which is preliminary data.</text>
</comment>
<protein>
    <submittedName>
        <fullName evidence="2">Uncharacterized protein</fullName>
    </submittedName>
</protein>
<feature type="compositionally biased region" description="Polar residues" evidence="1">
    <location>
        <begin position="122"/>
        <end position="132"/>
    </location>
</feature>
<dbReference type="Proteomes" id="UP000664132">
    <property type="component" value="Unassembled WGS sequence"/>
</dbReference>
<feature type="compositionally biased region" description="Basic and acidic residues" evidence="1">
    <location>
        <begin position="137"/>
        <end position="153"/>
    </location>
</feature>
<feature type="compositionally biased region" description="Polar residues" evidence="1">
    <location>
        <begin position="309"/>
        <end position="327"/>
    </location>
</feature>
<keyword evidence="3" id="KW-1185">Reference proteome</keyword>
<accession>A0A8H7TFI8</accession>
<name>A0A8H7TFI8_9HELO</name>
<feature type="compositionally biased region" description="Polar residues" evidence="1">
    <location>
        <begin position="452"/>
        <end position="485"/>
    </location>
</feature>
<feature type="region of interest" description="Disordered" evidence="1">
    <location>
        <begin position="608"/>
        <end position="638"/>
    </location>
</feature>
<feature type="compositionally biased region" description="Polar residues" evidence="1">
    <location>
        <begin position="168"/>
        <end position="194"/>
    </location>
</feature>
<dbReference type="OrthoDB" id="3437607at2759"/>
<organism evidence="2 3">
    <name type="scientific">Cadophora malorum</name>
    <dbReference type="NCBI Taxonomy" id="108018"/>
    <lineage>
        <taxon>Eukaryota</taxon>
        <taxon>Fungi</taxon>
        <taxon>Dikarya</taxon>
        <taxon>Ascomycota</taxon>
        <taxon>Pezizomycotina</taxon>
        <taxon>Leotiomycetes</taxon>
        <taxon>Helotiales</taxon>
        <taxon>Ploettnerulaceae</taxon>
        <taxon>Cadophora</taxon>
    </lineage>
</organism>
<feature type="region of interest" description="Disordered" evidence="1">
    <location>
        <begin position="452"/>
        <end position="489"/>
    </location>
</feature>
<feature type="region of interest" description="Disordered" evidence="1">
    <location>
        <begin position="98"/>
        <end position="153"/>
    </location>
</feature>